<protein>
    <submittedName>
        <fullName evidence="2">Polysaccharide pyruvyl transferase CsaB</fullName>
    </submittedName>
</protein>
<reference evidence="2 3" key="1">
    <citation type="submission" date="2018-06" db="EMBL/GenBank/DDBJ databases">
        <authorList>
            <consortium name="Pathogen Informatics"/>
            <person name="Doyle S."/>
        </authorList>
    </citation>
    <scope>NUCLEOTIDE SEQUENCE [LARGE SCALE GENOMIC DNA]</scope>
    <source>
        <strain evidence="2 3">NCTC13063</strain>
    </source>
</reference>
<evidence type="ECO:0000259" key="1">
    <source>
        <dbReference type="Pfam" id="PF04230"/>
    </source>
</evidence>
<dbReference type="AlphaFoldDB" id="A0AAQ1UNM1"/>
<organism evidence="2 3">
    <name type="scientific">Segatella buccae</name>
    <dbReference type="NCBI Taxonomy" id="28126"/>
    <lineage>
        <taxon>Bacteria</taxon>
        <taxon>Pseudomonadati</taxon>
        <taxon>Bacteroidota</taxon>
        <taxon>Bacteroidia</taxon>
        <taxon>Bacteroidales</taxon>
        <taxon>Prevotellaceae</taxon>
        <taxon>Segatella</taxon>
    </lineage>
</organism>
<sequence length="372" mass="43391">MRIGIITFHASHNYGSNLQAWALQTYLEKRGHQVEIINYRSFIQKSIYFKPFDFSSRYWYKYSLLSSMKRLLLYPSSFKGITKKWNLFEDFFKKELNLTCEYNTREQLCNASFNYDLVIAGSDQIWNYTNETSSVFFLDFLDPAIKRISYAPSLGPTPERVPIDYLKRYLCGFNAVSVREERSKEHLISNQIIDNCEVVCDPTFLLDAEDYESLISDEPLIKEPYIFFYSPSNLKLSYFEIANKLGKDMGLPVYTDRAYYPKDINKYPYIRNSFEVGPKEFLNLVKNAVCTIGSSFHLAAFSILLKKDFYTINGDKDSRTNNLLSKLGLLNRVISLSKPTLYEHKSINYSVGIVEQVGSYRKKSLKFIHKYV</sequence>
<accession>A0AAQ1UNM1</accession>
<comment type="caution">
    <text evidence="2">The sequence shown here is derived from an EMBL/GenBank/DDBJ whole genome shotgun (WGS) entry which is preliminary data.</text>
</comment>
<gene>
    <name evidence="2" type="ORF">NCTC13063_02575</name>
</gene>
<dbReference type="RefSeq" id="WP_115154404.1">
    <property type="nucleotide sequence ID" value="NZ_UGTJ01000002.1"/>
</dbReference>
<keyword evidence="2" id="KW-0808">Transferase</keyword>
<dbReference type="InterPro" id="IPR007345">
    <property type="entry name" value="Polysacch_pyruvyl_Trfase"/>
</dbReference>
<dbReference type="Proteomes" id="UP000255283">
    <property type="component" value="Unassembled WGS sequence"/>
</dbReference>
<evidence type="ECO:0000313" key="3">
    <source>
        <dbReference type="Proteomes" id="UP000255283"/>
    </source>
</evidence>
<dbReference type="Pfam" id="PF04230">
    <property type="entry name" value="PS_pyruv_trans"/>
    <property type="match status" value="1"/>
</dbReference>
<feature type="domain" description="Polysaccharide pyruvyl transferase" evidence="1">
    <location>
        <begin position="13"/>
        <end position="313"/>
    </location>
</feature>
<name>A0AAQ1UNM1_9BACT</name>
<proteinExistence type="predicted"/>
<evidence type="ECO:0000313" key="2">
    <source>
        <dbReference type="EMBL" id="SUB96799.1"/>
    </source>
</evidence>
<dbReference type="EMBL" id="UGTJ01000002">
    <property type="protein sequence ID" value="SUB96799.1"/>
    <property type="molecule type" value="Genomic_DNA"/>
</dbReference>
<dbReference type="GO" id="GO:0016740">
    <property type="term" value="F:transferase activity"/>
    <property type="evidence" value="ECO:0007669"/>
    <property type="project" value="UniProtKB-KW"/>
</dbReference>